<feature type="domain" description="ABC transmembrane type-1" evidence="10">
    <location>
        <begin position="184"/>
        <end position="463"/>
    </location>
</feature>
<feature type="transmembrane region" description="Helical" evidence="8">
    <location>
        <begin position="180"/>
        <end position="203"/>
    </location>
</feature>
<sequence>MTTEQANEKTVPPAGKGPTGDALQMSIAWAISTATRLQGREIDRLQLHDAVGSNKPALDVLAAYPVVDGVENDPQLVALWQNALRSICVAAGIDAIEIQERPDPARLPAVVYVPGTGWGLVRSLDAQNRWLVDINGRVLAKNADGDLSCIRLVVQTGPQNVTQKPVFQLMVKTFLSQKKVFGEAAGATVLLNLLALVTSLYSMQIYDRVIPTQGYATLTVLTLGVSIALVFDIIMKSVRSRLMEHAIVNVDKTLARAIFGRLLQVRMDQLPPSVGSLSAQMRGYETIRGFISATTFYLLVDVPFGIFFIFLIALIGSPLVAAVPLFAAIFAIAFGMVMREKIEAHAKQGTTANYRKSGLLVEAIEGAETIKSGAGGWNMLSKWIDATEEALGHDMSLKHLNEASSHFSMLMQQLSYIGLIAVGAYLAAEGQMTMGALIACSILSGRVLSPIVQVPGMIVQAAHSKAALEMLEKVYALETDNHHVERPMIPSSMRGQFDLERVRFSYPDAPGGIAIQSLKIAAGEKVGVIGPIGAGKSTLLRLLSGMYRASEGRVLVDSLDIDQVSRQFLGEKIGYLQQDHRLFSGTLRENLLIGIPDPGDEAIKQAAELSGLLSAIVEHPKGLDLMIAEGGKGLSGGQKQLVAFTRLLISKPTVWLLDEPTASMDTNAELRCLQVIQQVLKPTDTLVIVTHKPSMLAIVNRLILVANHQIVMDGPRDEVIKKLSPQVANNAA</sequence>
<evidence type="ECO:0000256" key="3">
    <source>
        <dbReference type="ARBA" id="ARBA00022692"/>
    </source>
</evidence>
<evidence type="ECO:0000256" key="2">
    <source>
        <dbReference type="ARBA" id="ARBA00022475"/>
    </source>
</evidence>
<evidence type="ECO:0000313" key="12">
    <source>
        <dbReference type="Proteomes" id="UP000463961"/>
    </source>
</evidence>
<keyword evidence="4" id="KW-0547">Nucleotide-binding</keyword>
<evidence type="ECO:0000259" key="9">
    <source>
        <dbReference type="PROSITE" id="PS50893"/>
    </source>
</evidence>
<dbReference type="InterPro" id="IPR003439">
    <property type="entry name" value="ABC_transporter-like_ATP-bd"/>
</dbReference>
<dbReference type="InterPro" id="IPR027417">
    <property type="entry name" value="P-loop_NTPase"/>
</dbReference>
<dbReference type="RefSeq" id="WP_162050457.1">
    <property type="nucleotide sequence ID" value="NZ_AP022345.1"/>
</dbReference>
<dbReference type="GO" id="GO:0016887">
    <property type="term" value="F:ATP hydrolysis activity"/>
    <property type="evidence" value="ECO:0007669"/>
    <property type="project" value="InterPro"/>
</dbReference>
<feature type="transmembrane region" description="Helical" evidence="8">
    <location>
        <begin position="290"/>
        <end position="313"/>
    </location>
</feature>
<evidence type="ECO:0000313" key="11">
    <source>
        <dbReference type="EMBL" id="BBU68787.1"/>
    </source>
</evidence>
<protein>
    <submittedName>
        <fullName evidence="11">ABC transporter ATP-binding protein</fullName>
    </submittedName>
</protein>
<accession>A0A7R6QWQ9</accession>
<feature type="domain" description="ABC transporter" evidence="9">
    <location>
        <begin position="497"/>
        <end position="732"/>
    </location>
</feature>
<keyword evidence="5 11" id="KW-0067">ATP-binding</keyword>
<evidence type="ECO:0000256" key="5">
    <source>
        <dbReference type="ARBA" id="ARBA00022840"/>
    </source>
</evidence>
<dbReference type="InterPro" id="IPR039421">
    <property type="entry name" value="Type_1_exporter"/>
</dbReference>
<dbReference type="InterPro" id="IPR036640">
    <property type="entry name" value="ABC1_TM_sf"/>
</dbReference>
<dbReference type="Pfam" id="PF00005">
    <property type="entry name" value="ABC_tran"/>
    <property type="match status" value="1"/>
</dbReference>
<dbReference type="PROSITE" id="PS50893">
    <property type="entry name" value="ABC_TRANSPORTER_2"/>
    <property type="match status" value="1"/>
</dbReference>
<keyword evidence="7 8" id="KW-0472">Membrane</keyword>
<dbReference type="SMART" id="SM00382">
    <property type="entry name" value="AAA"/>
    <property type="match status" value="1"/>
</dbReference>
<proteinExistence type="predicted"/>
<dbReference type="EMBL" id="AP022345">
    <property type="protein sequence ID" value="BBU68787.1"/>
    <property type="molecule type" value="Genomic_DNA"/>
</dbReference>
<evidence type="ECO:0000256" key="4">
    <source>
        <dbReference type="ARBA" id="ARBA00022741"/>
    </source>
</evidence>
<keyword evidence="6 8" id="KW-1133">Transmembrane helix</keyword>
<dbReference type="SUPFAM" id="SSF52540">
    <property type="entry name" value="P-loop containing nucleoside triphosphate hydrolases"/>
    <property type="match status" value="1"/>
</dbReference>
<comment type="subcellular location">
    <subcellularLocation>
        <location evidence="1">Cell membrane</location>
        <topology evidence="1">Multi-pass membrane protein</topology>
    </subcellularLocation>
</comment>
<dbReference type="OrthoDB" id="8554730at2"/>
<dbReference type="Gene3D" id="1.20.1560.10">
    <property type="entry name" value="ABC transporter type 1, transmembrane domain"/>
    <property type="match status" value="1"/>
</dbReference>
<evidence type="ECO:0000256" key="8">
    <source>
        <dbReference type="SAM" id="Phobius"/>
    </source>
</evidence>
<feature type="transmembrane region" description="Helical" evidence="8">
    <location>
        <begin position="319"/>
        <end position="338"/>
    </location>
</feature>
<organism evidence="11 12">
    <name type="scientific">Fluviibacter phosphoraccumulans</name>
    <dbReference type="NCBI Taxonomy" id="1751046"/>
    <lineage>
        <taxon>Bacteria</taxon>
        <taxon>Pseudomonadati</taxon>
        <taxon>Pseudomonadota</taxon>
        <taxon>Betaproteobacteria</taxon>
        <taxon>Rhodocyclales</taxon>
        <taxon>Fluviibacteraceae</taxon>
        <taxon>Fluviibacter</taxon>
    </lineage>
</organism>
<dbReference type="Proteomes" id="UP000463961">
    <property type="component" value="Chromosome"/>
</dbReference>
<dbReference type="PROSITE" id="PS50929">
    <property type="entry name" value="ABC_TM1F"/>
    <property type="match status" value="1"/>
</dbReference>
<dbReference type="Gene3D" id="3.40.50.300">
    <property type="entry name" value="P-loop containing nucleotide triphosphate hydrolases"/>
    <property type="match status" value="1"/>
</dbReference>
<dbReference type="InterPro" id="IPR011527">
    <property type="entry name" value="ABC1_TM_dom"/>
</dbReference>
<keyword evidence="2" id="KW-1003">Cell membrane</keyword>
<reference evidence="12" key="1">
    <citation type="submission" date="2020-01" db="EMBL/GenBank/DDBJ databases">
        <title>Phosphoaccumulans saitamaens gen. nov., sp. nov., a polyphosphate accumulating bacterium isolated from surface river water.</title>
        <authorList>
            <person name="Watanabe K."/>
            <person name="Suda W."/>
        </authorList>
    </citation>
    <scope>NUCLEOTIDE SEQUENCE [LARGE SCALE GENOMIC DNA]</scope>
    <source>
        <strain evidence="12">ICHIAU1</strain>
    </source>
</reference>
<dbReference type="Pfam" id="PF00664">
    <property type="entry name" value="ABC_membrane"/>
    <property type="match status" value="1"/>
</dbReference>
<keyword evidence="12" id="KW-1185">Reference proteome</keyword>
<evidence type="ECO:0000256" key="6">
    <source>
        <dbReference type="ARBA" id="ARBA00022989"/>
    </source>
</evidence>
<gene>
    <name evidence="11" type="ORF">ICHIAU1_10700</name>
</gene>
<dbReference type="GO" id="GO:0005524">
    <property type="term" value="F:ATP binding"/>
    <property type="evidence" value="ECO:0007669"/>
    <property type="project" value="UniProtKB-KW"/>
</dbReference>
<dbReference type="GO" id="GO:0015421">
    <property type="term" value="F:ABC-type oligopeptide transporter activity"/>
    <property type="evidence" value="ECO:0007669"/>
    <property type="project" value="TreeGrafter"/>
</dbReference>
<dbReference type="PANTHER" id="PTHR43394">
    <property type="entry name" value="ATP-DEPENDENT PERMEASE MDL1, MITOCHONDRIAL"/>
    <property type="match status" value="1"/>
</dbReference>
<feature type="transmembrane region" description="Helical" evidence="8">
    <location>
        <begin position="215"/>
        <end position="235"/>
    </location>
</feature>
<dbReference type="AlphaFoldDB" id="A0A7R6QWQ9"/>
<dbReference type="GO" id="GO:0005886">
    <property type="term" value="C:plasma membrane"/>
    <property type="evidence" value="ECO:0007669"/>
    <property type="project" value="UniProtKB-SubCell"/>
</dbReference>
<evidence type="ECO:0000256" key="7">
    <source>
        <dbReference type="ARBA" id="ARBA00023136"/>
    </source>
</evidence>
<keyword evidence="3 8" id="KW-0812">Transmembrane</keyword>
<dbReference type="SUPFAM" id="SSF90123">
    <property type="entry name" value="ABC transporter transmembrane region"/>
    <property type="match status" value="1"/>
</dbReference>
<dbReference type="PANTHER" id="PTHR43394:SF1">
    <property type="entry name" value="ATP-BINDING CASSETTE SUB-FAMILY B MEMBER 10, MITOCHONDRIAL"/>
    <property type="match status" value="1"/>
</dbReference>
<evidence type="ECO:0000256" key="1">
    <source>
        <dbReference type="ARBA" id="ARBA00004651"/>
    </source>
</evidence>
<name>A0A7R6QWQ9_9RHOO</name>
<feature type="transmembrane region" description="Helical" evidence="8">
    <location>
        <begin position="414"/>
        <end position="439"/>
    </location>
</feature>
<dbReference type="InterPro" id="IPR003593">
    <property type="entry name" value="AAA+_ATPase"/>
</dbReference>
<evidence type="ECO:0000259" key="10">
    <source>
        <dbReference type="PROSITE" id="PS50929"/>
    </source>
</evidence>